<evidence type="ECO:0000256" key="1">
    <source>
        <dbReference type="SAM" id="MobiDB-lite"/>
    </source>
</evidence>
<name>A0AAE1GF65_PETCI</name>
<dbReference type="AlphaFoldDB" id="A0AAE1GF65"/>
<feature type="region of interest" description="Disordered" evidence="1">
    <location>
        <begin position="21"/>
        <end position="54"/>
    </location>
</feature>
<evidence type="ECO:0000313" key="2">
    <source>
        <dbReference type="EMBL" id="KAK3890629.1"/>
    </source>
</evidence>
<sequence>MRVERVLKTRSRIIWPEVVNQQRTKQPVRSLTPAQLLPSSSPDTDPTPIPDNPTTYPIPLYDLTQPDPIFLFLTAQFIPNPIQPQPSTTHISPLPPTTPRSPHPTPHLTSLLPPWNRHPSHGHTSSGWRPRCHGHTSSSRFHSYFLPLGATFTSHTHYTLSLSEMTRIGRRFRCTYSAMKDAVRCIYTLVLQHASYDRDYPATFLTLQPRSYSEDTLLPTSNIAGNPRASRQAT</sequence>
<protein>
    <submittedName>
        <fullName evidence="2">Uncharacterized protein</fullName>
    </submittedName>
</protein>
<feature type="compositionally biased region" description="Polar residues" evidence="1">
    <location>
        <begin position="21"/>
        <end position="33"/>
    </location>
</feature>
<feature type="compositionally biased region" description="Pro residues" evidence="1">
    <location>
        <begin position="93"/>
        <end position="105"/>
    </location>
</feature>
<dbReference type="Proteomes" id="UP001286313">
    <property type="component" value="Unassembled WGS sequence"/>
</dbReference>
<gene>
    <name evidence="2" type="ORF">Pcinc_005425</name>
</gene>
<keyword evidence="3" id="KW-1185">Reference proteome</keyword>
<organism evidence="2 3">
    <name type="scientific">Petrolisthes cinctipes</name>
    <name type="common">Flat porcelain crab</name>
    <dbReference type="NCBI Taxonomy" id="88211"/>
    <lineage>
        <taxon>Eukaryota</taxon>
        <taxon>Metazoa</taxon>
        <taxon>Ecdysozoa</taxon>
        <taxon>Arthropoda</taxon>
        <taxon>Crustacea</taxon>
        <taxon>Multicrustacea</taxon>
        <taxon>Malacostraca</taxon>
        <taxon>Eumalacostraca</taxon>
        <taxon>Eucarida</taxon>
        <taxon>Decapoda</taxon>
        <taxon>Pleocyemata</taxon>
        <taxon>Anomura</taxon>
        <taxon>Galatheoidea</taxon>
        <taxon>Porcellanidae</taxon>
        <taxon>Petrolisthes</taxon>
    </lineage>
</organism>
<feature type="region of interest" description="Disordered" evidence="1">
    <location>
        <begin position="82"/>
        <end position="106"/>
    </location>
</feature>
<comment type="caution">
    <text evidence="2">The sequence shown here is derived from an EMBL/GenBank/DDBJ whole genome shotgun (WGS) entry which is preliminary data.</text>
</comment>
<dbReference type="EMBL" id="JAWQEG010000405">
    <property type="protein sequence ID" value="KAK3890629.1"/>
    <property type="molecule type" value="Genomic_DNA"/>
</dbReference>
<evidence type="ECO:0000313" key="3">
    <source>
        <dbReference type="Proteomes" id="UP001286313"/>
    </source>
</evidence>
<accession>A0AAE1GF65</accession>
<proteinExistence type="predicted"/>
<reference evidence="2" key="1">
    <citation type="submission" date="2023-10" db="EMBL/GenBank/DDBJ databases">
        <title>Genome assemblies of two species of porcelain crab, Petrolisthes cinctipes and Petrolisthes manimaculis (Anomura: Porcellanidae).</title>
        <authorList>
            <person name="Angst P."/>
        </authorList>
    </citation>
    <scope>NUCLEOTIDE SEQUENCE</scope>
    <source>
        <strain evidence="2">PB745_01</strain>
        <tissue evidence="2">Gill</tissue>
    </source>
</reference>